<dbReference type="OrthoDB" id="1231337at2"/>
<sequence>MRNKLSAAICCIAFFNTFTAQVGINTSAPQGTFHVDGNKDNSASPTATQQQNDFIVNASGATGIGITTLDSSAKLQIESTDKGVLIPRVTLTSTTDATTISSPAKGLMVYNTTSNAAIEEGFYVNYGTSLSPSWRTYEKRDKTLWKFENFYDISATATVDENVSSGTTVNNIDLGLSITVTIPAFTQAKLVTTYSVPTGTTTAASTLAGYYGIRFLKGGAELPEGSRKYTIPNTSTGVTSRMVSVGATIGDTIVNNTASSVTVTYALNGYVEPSSGSGTIRFNMWQTPGANFNWGKSYMSIQMYTKPTN</sequence>
<reference evidence="3" key="1">
    <citation type="submission" date="2016-10" db="EMBL/GenBank/DDBJ databases">
        <authorList>
            <person name="Varghese N."/>
            <person name="Submissions S."/>
        </authorList>
    </citation>
    <scope>NUCLEOTIDE SEQUENCE [LARGE SCALE GENOMIC DNA]</scope>
    <source>
        <strain evidence="3">SUR2</strain>
    </source>
</reference>
<dbReference type="EMBL" id="FPKW01000031">
    <property type="protein sequence ID" value="SFZ96955.1"/>
    <property type="molecule type" value="Genomic_DNA"/>
</dbReference>
<keyword evidence="1" id="KW-0732">Signal</keyword>
<feature type="signal peptide" evidence="1">
    <location>
        <begin position="1"/>
        <end position="20"/>
    </location>
</feature>
<keyword evidence="3" id="KW-1185">Reference proteome</keyword>
<evidence type="ECO:0008006" key="4">
    <source>
        <dbReference type="Google" id="ProtNLM"/>
    </source>
</evidence>
<gene>
    <name evidence="2" type="ORF">SAMN05216324_13114</name>
</gene>
<proteinExistence type="predicted"/>
<protein>
    <recommendedName>
        <fullName evidence="4">WxL domain-containing protein</fullName>
    </recommendedName>
</protein>
<name>A0A1K2IYT9_9FLAO</name>
<accession>A0A1K2IYT9</accession>
<feature type="chain" id="PRO_5009678718" description="WxL domain-containing protein" evidence="1">
    <location>
        <begin position="21"/>
        <end position="309"/>
    </location>
</feature>
<evidence type="ECO:0000313" key="2">
    <source>
        <dbReference type="EMBL" id="SFZ96955.1"/>
    </source>
</evidence>
<dbReference type="AlphaFoldDB" id="A0A1K2IYT9"/>
<dbReference type="RefSeq" id="WP_072412819.1">
    <property type="nucleotide sequence ID" value="NZ_FPKW01000031.1"/>
</dbReference>
<evidence type="ECO:0000313" key="3">
    <source>
        <dbReference type="Proteomes" id="UP000182034"/>
    </source>
</evidence>
<dbReference type="Proteomes" id="UP000182034">
    <property type="component" value="Unassembled WGS sequence"/>
</dbReference>
<evidence type="ECO:0000256" key="1">
    <source>
        <dbReference type="SAM" id="SignalP"/>
    </source>
</evidence>
<organism evidence="2 3">
    <name type="scientific">Chryseobacterium limigenitum</name>
    <dbReference type="NCBI Taxonomy" id="1612149"/>
    <lineage>
        <taxon>Bacteria</taxon>
        <taxon>Pseudomonadati</taxon>
        <taxon>Bacteroidota</taxon>
        <taxon>Flavobacteriia</taxon>
        <taxon>Flavobacteriales</taxon>
        <taxon>Weeksellaceae</taxon>
        <taxon>Chryseobacterium group</taxon>
        <taxon>Chryseobacterium</taxon>
    </lineage>
</organism>
<dbReference type="STRING" id="1612149.SAMN05216324_13114"/>